<comment type="caution">
    <text evidence="3">The sequence shown here is derived from an EMBL/GenBank/DDBJ whole genome shotgun (WGS) entry which is preliminary data.</text>
</comment>
<proteinExistence type="predicted"/>
<feature type="compositionally biased region" description="Basic and acidic residues" evidence="1">
    <location>
        <begin position="150"/>
        <end position="164"/>
    </location>
</feature>
<organism evidence="3 4">
    <name type="scientific">Agrococcus jenensis</name>
    <dbReference type="NCBI Taxonomy" id="46353"/>
    <lineage>
        <taxon>Bacteria</taxon>
        <taxon>Bacillati</taxon>
        <taxon>Actinomycetota</taxon>
        <taxon>Actinomycetes</taxon>
        <taxon>Micrococcales</taxon>
        <taxon>Microbacteriaceae</taxon>
        <taxon>Agrococcus</taxon>
    </lineage>
</organism>
<dbReference type="AlphaFoldDB" id="A0A3N2AQQ6"/>
<gene>
    <name evidence="3" type="ORF">EDD26_0747</name>
</gene>
<evidence type="ECO:0000313" key="4">
    <source>
        <dbReference type="Proteomes" id="UP000275456"/>
    </source>
</evidence>
<evidence type="ECO:0000256" key="2">
    <source>
        <dbReference type="SAM" id="Phobius"/>
    </source>
</evidence>
<keyword evidence="2" id="KW-1133">Transmembrane helix</keyword>
<feature type="compositionally biased region" description="Basic and acidic residues" evidence="1">
    <location>
        <begin position="196"/>
        <end position="219"/>
    </location>
</feature>
<feature type="region of interest" description="Disordered" evidence="1">
    <location>
        <begin position="143"/>
        <end position="226"/>
    </location>
</feature>
<feature type="transmembrane region" description="Helical" evidence="2">
    <location>
        <begin position="111"/>
        <end position="130"/>
    </location>
</feature>
<accession>A0A3N2AQQ6</accession>
<evidence type="ECO:0000313" key="3">
    <source>
        <dbReference type="EMBL" id="ROR65381.1"/>
    </source>
</evidence>
<dbReference type="Proteomes" id="UP000275456">
    <property type="component" value="Unassembled WGS sequence"/>
</dbReference>
<evidence type="ECO:0000256" key="1">
    <source>
        <dbReference type="SAM" id="MobiDB-lite"/>
    </source>
</evidence>
<feature type="compositionally biased region" description="Polar residues" evidence="1">
    <location>
        <begin position="170"/>
        <end position="182"/>
    </location>
</feature>
<dbReference type="PANTHER" id="PTHR47372:SF32">
    <property type="entry name" value="EMBRYOGENESIS ABUNDANT PROTEIN FAMILY PROTEIN, PUTATIVE-RELATED"/>
    <property type="match status" value="1"/>
</dbReference>
<sequence length="226" mass="23264">MTETPEEIRARIDRTRNEVSGDVDALAEKVSPSSMVDRQATRAKAAIGDVKERLFGSDHPADSGAVGRVGDRVGDSVHGAVGNVQGAVGRVGEGAQDAAQTVARKAKGNPLAVGLIAFGVGALIASLIPASEPEKQAAAKVKESAQPLMEEAKDVAKEAGEHLKQPAQDAAQSVKETAQDATANVKDEAQGAAGQVKDDAQQAKDRVQGEAQQAKDRVQGEAQSGS</sequence>
<dbReference type="PANTHER" id="PTHR47372">
    <property type="entry name" value="DAUER UP-REGULATED-RELATED"/>
    <property type="match status" value="1"/>
</dbReference>
<name>A0A3N2AQQ6_9MICO</name>
<dbReference type="Gene3D" id="1.20.120.20">
    <property type="entry name" value="Apolipoprotein"/>
    <property type="match status" value="1"/>
</dbReference>
<dbReference type="Pfam" id="PF12277">
    <property type="entry name" value="DUF3618"/>
    <property type="match status" value="1"/>
</dbReference>
<keyword evidence="4" id="KW-1185">Reference proteome</keyword>
<dbReference type="OrthoDB" id="3218417at2"/>
<keyword evidence="2" id="KW-0472">Membrane</keyword>
<dbReference type="EMBL" id="RKHJ01000001">
    <property type="protein sequence ID" value="ROR65381.1"/>
    <property type="molecule type" value="Genomic_DNA"/>
</dbReference>
<dbReference type="RefSeq" id="WP_123696477.1">
    <property type="nucleotide sequence ID" value="NZ_RKHJ01000001.1"/>
</dbReference>
<dbReference type="InterPro" id="IPR022062">
    <property type="entry name" value="DUF3618"/>
</dbReference>
<keyword evidence="2" id="KW-0812">Transmembrane</keyword>
<protein>
    <submittedName>
        <fullName evidence="3">Uncharacterized protein DUF3618</fullName>
    </submittedName>
</protein>
<reference evidence="3 4" key="1">
    <citation type="submission" date="2018-11" db="EMBL/GenBank/DDBJ databases">
        <title>Sequencing the genomes of 1000 actinobacteria strains.</title>
        <authorList>
            <person name="Klenk H.-P."/>
        </authorList>
    </citation>
    <scope>NUCLEOTIDE SEQUENCE [LARGE SCALE GENOMIC DNA]</scope>
    <source>
        <strain evidence="3 4">DSM 9580</strain>
    </source>
</reference>